<evidence type="ECO:0000256" key="5">
    <source>
        <dbReference type="SAM" id="MobiDB-lite"/>
    </source>
</evidence>
<dbReference type="Gene3D" id="1.20.1250.20">
    <property type="entry name" value="MFS general substrate transporter like domains"/>
    <property type="match status" value="1"/>
</dbReference>
<evidence type="ECO:0008006" key="9">
    <source>
        <dbReference type="Google" id="ProtNLM"/>
    </source>
</evidence>
<dbReference type="Pfam" id="PF07690">
    <property type="entry name" value="MFS_1"/>
    <property type="match status" value="1"/>
</dbReference>
<dbReference type="EMBL" id="JAJHUN010000010">
    <property type="protein sequence ID" value="KAJ4147615.1"/>
    <property type="molecule type" value="Genomic_DNA"/>
</dbReference>
<feature type="region of interest" description="Disordered" evidence="5">
    <location>
        <begin position="1"/>
        <end position="29"/>
    </location>
</feature>
<dbReference type="GeneID" id="80889286"/>
<feature type="transmembrane region" description="Helical" evidence="6">
    <location>
        <begin position="37"/>
        <end position="57"/>
    </location>
</feature>
<feature type="region of interest" description="Disordered" evidence="5">
    <location>
        <begin position="256"/>
        <end position="278"/>
    </location>
</feature>
<dbReference type="PANTHER" id="PTHR23507">
    <property type="entry name" value="ZGC:174356"/>
    <property type="match status" value="1"/>
</dbReference>
<dbReference type="KEGG" id="amus:LMH87_002127"/>
<sequence>MAIDSSAEEPLLAANAQDQQPDDDDARSSKSKINTKAVALIFLFVLVSDIGYFISIAPLTRIYEDITCRRYFQESGQTLFLNGTSGRPDEAQCKIPEVQGPVAELFGYQTFLDSLVGIFLGLYFGALADRVGRRPIFTIGTVGAFLSSCWTLYVCWMEFPLRYVWFSSTFLILGGGSTVVNACLTMILTDATPAASRSRVFLYFTASNLGSEVVAPPIASYFIDSNPWVPLVIGLCCTGLTVSIAASVPETLSPKRKSAEAIDNPDGPTEEDVLHPTEVPAKDSPFKATIKHTLQSLNYIKSQHALFRLVCVFMISDFARQSMLFLVQYVSVRYRLTLGQANYLLSWRATAAIILNTTVLPATDKLLQVKFHIPPRKKDLILARMSICFFTAGFLALALAPTVAIVIFGIGLYTLGGAFGTFMRSMISTMVEPHRLGSIYSTLSIMDTAGALVAGPILAQALKWSISFGHGWSGLPYLFASVLCGAGTVVLFLAKPC</sequence>
<dbReference type="GO" id="GO:0022857">
    <property type="term" value="F:transmembrane transporter activity"/>
    <property type="evidence" value="ECO:0007669"/>
    <property type="project" value="InterPro"/>
</dbReference>
<dbReference type="InterPro" id="IPR011701">
    <property type="entry name" value="MFS"/>
</dbReference>
<keyword evidence="3 6" id="KW-1133">Transmembrane helix</keyword>
<feature type="transmembrane region" description="Helical" evidence="6">
    <location>
        <begin position="200"/>
        <end position="222"/>
    </location>
</feature>
<dbReference type="InterPro" id="IPR036259">
    <property type="entry name" value="MFS_trans_sf"/>
</dbReference>
<reference evidence="7" key="1">
    <citation type="journal article" date="2023" name="Access Microbiol">
        <title>De-novo genome assembly for Akanthomyces muscarius, a biocontrol agent of insect agricultural pests.</title>
        <authorList>
            <person name="Erdos Z."/>
            <person name="Studholme D.J."/>
            <person name="Raymond B."/>
            <person name="Sharma M."/>
        </authorList>
    </citation>
    <scope>NUCLEOTIDE SEQUENCE</scope>
    <source>
        <strain evidence="7">Ve6</strain>
    </source>
</reference>
<feature type="transmembrane region" description="Helical" evidence="6">
    <location>
        <begin position="439"/>
        <end position="462"/>
    </location>
</feature>
<comment type="caution">
    <text evidence="7">The sequence shown here is derived from an EMBL/GenBank/DDBJ whole genome shotgun (WGS) entry which is preliminary data.</text>
</comment>
<evidence type="ECO:0000256" key="1">
    <source>
        <dbReference type="ARBA" id="ARBA00004141"/>
    </source>
</evidence>
<feature type="transmembrane region" description="Helical" evidence="6">
    <location>
        <begin position="136"/>
        <end position="159"/>
    </location>
</feature>
<accession>A0A9W8Q5N4</accession>
<feature type="transmembrane region" description="Helical" evidence="6">
    <location>
        <begin position="381"/>
        <end position="399"/>
    </location>
</feature>
<gene>
    <name evidence="7" type="ORF">LMH87_002127</name>
</gene>
<evidence type="ECO:0000256" key="6">
    <source>
        <dbReference type="SAM" id="Phobius"/>
    </source>
</evidence>
<evidence type="ECO:0000256" key="4">
    <source>
        <dbReference type="ARBA" id="ARBA00023136"/>
    </source>
</evidence>
<feature type="transmembrane region" description="Helical" evidence="6">
    <location>
        <begin position="228"/>
        <end position="248"/>
    </location>
</feature>
<evidence type="ECO:0000256" key="3">
    <source>
        <dbReference type="ARBA" id="ARBA00022989"/>
    </source>
</evidence>
<evidence type="ECO:0000313" key="7">
    <source>
        <dbReference type="EMBL" id="KAJ4147615.1"/>
    </source>
</evidence>
<keyword evidence="2 6" id="KW-0812">Transmembrane</keyword>
<proteinExistence type="predicted"/>
<feature type="transmembrane region" description="Helical" evidence="6">
    <location>
        <begin position="474"/>
        <end position="494"/>
    </location>
</feature>
<dbReference type="RefSeq" id="XP_056050556.1">
    <property type="nucleotide sequence ID" value="XM_056193527.1"/>
</dbReference>
<comment type="subcellular location">
    <subcellularLocation>
        <location evidence="1">Membrane</location>
        <topology evidence="1">Multi-pass membrane protein</topology>
    </subcellularLocation>
</comment>
<dbReference type="GO" id="GO:0016020">
    <property type="term" value="C:membrane"/>
    <property type="evidence" value="ECO:0007669"/>
    <property type="project" value="UniProtKB-SubCell"/>
</dbReference>
<dbReference type="AlphaFoldDB" id="A0A9W8Q5N4"/>
<evidence type="ECO:0000313" key="8">
    <source>
        <dbReference type="Proteomes" id="UP001144673"/>
    </source>
</evidence>
<name>A0A9W8Q5N4_AKAMU</name>
<feature type="transmembrane region" description="Helical" evidence="6">
    <location>
        <begin position="165"/>
        <end position="188"/>
    </location>
</feature>
<keyword evidence="4 6" id="KW-0472">Membrane</keyword>
<evidence type="ECO:0000256" key="2">
    <source>
        <dbReference type="ARBA" id="ARBA00022692"/>
    </source>
</evidence>
<feature type="transmembrane region" description="Helical" evidence="6">
    <location>
        <begin position="405"/>
        <end position="427"/>
    </location>
</feature>
<feature type="transmembrane region" description="Helical" evidence="6">
    <location>
        <begin position="106"/>
        <end position="124"/>
    </location>
</feature>
<dbReference type="Proteomes" id="UP001144673">
    <property type="component" value="Chromosome 3"/>
</dbReference>
<protein>
    <recommendedName>
        <fullName evidence="9">Major facilitator superfamily (MFS) profile domain-containing protein</fullName>
    </recommendedName>
</protein>
<dbReference type="SUPFAM" id="SSF103473">
    <property type="entry name" value="MFS general substrate transporter"/>
    <property type="match status" value="1"/>
</dbReference>
<organism evidence="7 8">
    <name type="scientific">Akanthomyces muscarius</name>
    <name type="common">Entomopathogenic fungus</name>
    <name type="synonym">Lecanicillium muscarium</name>
    <dbReference type="NCBI Taxonomy" id="2231603"/>
    <lineage>
        <taxon>Eukaryota</taxon>
        <taxon>Fungi</taxon>
        <taxon>Dikarya</taxon>
        <taxon>Ascomycota</taxon>
        <taxon>Pezizomycotina</taxon>
        <taxon>Sordariomycetes</taxon>
        <taxon>Hypocreomycetidae</taxon>
        <taxon>Hypocreales</taxon>
        <taxon>Cordycipitaceae</taxon>
        <taxon>Akanthomyces</taxon>
    </lineage>
</organism>
<keyword evidence="8" id="KW-1185">Reference proteome</keyword>
<dbReference type="PANTHER" id="PTHR23507:SF1">
    <property type="entry name" value="FI18259P1-RELATED"/>
    <property type="match status" value="1"/>
</dbReference>